<dbReference type="Pfam" id="PF10970">
    <property type="entry name" value="GerPE"/>
    <property type="match status" value="1"/>
</dbReference>
<reference evidence="2 4" key="2">
    <citation type="submission" date="2020-09" db="EMBL/GenBank/DDBJ databases">
        <title>Draft Genome Sequences of Oil-Oxidizing Bacteria Halomonas titanicae, Marinobacter lutaoensis, and Virgibacillus halodenitrificans Isolated from Highly Saline Environments.</title>
        <authorList>
            <person name="Grouzdev D.S."/>
            <person name="Sokolova D.S."/>
            <person name="Semenova E.M."/>
            <person name="Borzenkov I.A."/>
            <person name="Bidzhieva S.K."/>
            <person name="Poltaraus A.B."/>
            <person name="Nazina T.N."/>
        </authorList>
    </citation>
    <scope>NUCLEOTIDE SEQUENCE [LARGE SCALE GENOMIC DNA]</scope>
    <source>
        <strain evidence="2 4">VKM B-3472D</strain>
    </source>
</reference>
<evidence type="ECO:0000313" key="4">
    <source>
        <dbReference type="Proteomes" id="UP000621631"/>
    </source>
</evidence>
<dbReference type="AlphaFoldDB" id="A0AAC9J0R4"/>
<keyword evidence="4" id="KW-1185">Reference proteome</keyword>
<dbReference type="Proteomes" id="UP000621631">
    <property type="component" value="Unassembled WGS sequence"/>
</dbReference>
<name>A0AAC9J0R4_VIRHA</name>
<sequence>MKKRTTVIDLINVTSISNSAIFNIGDTQQTNQKFRGIAIQEESAYSTPPKEEDFADYPIFQREANFMMNEVSVNKEHSHHAPTIRVGQISVIGVSSSSIMQAGNLNSINAEARLKHFRKLKG</sequence>
<dbReference type="KEGG" id="vhl:BME96_04500"/>
<evidence type="ECO:0000313" key="3">
    <source>
        <dbReference type="Proteomes" id="UP000182945"/>
    </source>
</evidence>
<proteinExistence type="predicted"/>
<protein>
    <submittedName>
        <fullName evidence="2">Spore germination protein GerPE</fullName>
    </submittedName>
</protein>
<dbReference type="GeneID" id="71513645"/>
<accession>A0AAC9J0R4</accession>
<dbReference type="RefSeq" id="WP_019376210.1">
    <property type="nucleotide sequence ID" value="NZ_CP017962.1"/>
</dbReference>
<dbReference type="EMBL" id="CP017962">
    <property type="protein sequence ID" value="APC47474.1"/>
    <property type="molecule type" value="Genomic_DNA"/>
</dbReference>
<gene>
    <name evidence="1" type="ORF">BME96_04500</name>
    <name evidence="2" type="ORF">IC602_03990</name>
</gene>
<reference evidence="1 3" key="1">
    <citation type="submission" date="2016-11" db="EMBL/GenBank/DDBJ databases">
        <title>Complete genome sequencing of Virgibacillus halodenitrificans PDB-F2.</title>
        <authorList>
            <person name="Sun Z."/>
            <person name="Zhou Y."/>
            <person name="Li H."/>
        </authorList>
    </citation>
    <scope>NUCLEOTIDE SEQUENCE [LARGE SCALE GENOMIC DNA]</scope>
    <source>
        <strain evidence="1 3">PDB-F2</strain>
    </source>
</reference>
<dbReference type="InterPro" id="IPR024496">
    <property type="entry name" value="Spore_germ_GerPE"/>
</dbReference>
<evidence type="ECO:0000313" key="2">
    <source>
        <dbReference type="EMBL" id="MBD1221757.1"/>
    </source>
</evidence>
<organism evidence="1 3">
    <name type="scientific">Virgibacillus halodenitrificans</name>
    <name type="common">Bacillus halodenitrificans</name>
    <dbReference type="NCBI Taxonomy" id="1482"/>
    <lineage>
        <taxon>Bacteria</taxon>
        <taxon>Bacillati</taxon>
        <taxon>Bacillota</taxon>
        <taxon>Bacilli</taxon>
        <taxon>Bacillales</taxon>
        <taxon>Bacillaceae</taxon>
        <taxon>Virgibacillus</taxon>
    </lineage>
</organism>
<dbReference type="EMBL" id="JACWEZ010000002">
    <property type="protein sequence ID" value="MBD1221757.1"/>
    <property type="molecule type" value="Genomic_DNA"/>
</dbReference>
<dbReference type="Proteomes" id="UP000182945">
    <property type="component" value="Chromosome"/>
</dbReference>
<evidence type="ECO:0000313" key="1">
    <source>
        <dbReference type="EMBL" id="APC47474.1"/>
    </source>
</evidence>